<dbReference type="InterPro" id="IPR010982">
    <property type="entry name" value="Lambda_DNA-bd_dom_sf"/>
</dbReference>
<dbReference type="GO" id="GO:0003700">
    <property type="term" value="F:DNA-binding transcription factor activity"/>
    <property type="evidence" value="ECO:0007669"/>
    <property type="project" value="TreeGrafter"/>
</dbReference>
<dbReference type="EMBL" id="CBXV010000008">
    <property type="protein sequence ID" value="CDM66651.1"/>
    <property type="molecule type" value="Genomic_DNA"/>
</dbReference>
<dbReference type="SMART" id="SM00530">
    <property type="entry name" value="HTH_XRE"/>
    <property type="match status" value="1"/>
</dbReference>
<feature type="domain" description="HTH cro/C1-type" evidence="2">
    <location>
        <begin position="20"/>
        <end position="74"/>
    </location>
</feature>
<dbReference type="InterPro" id="IPR001387">
    <property type="entry name" value="Cro/C1-type_HTH"/>
</dbReference>
<accession>A0A0B6X004</accession>
<dbReference type="PANTHER" id="PTHR46797:SF1">
    <property type="entry name" value="METHYLPHOSPHONATE SYNTHASE"/>
    <property type="match status" value="1"/>
</dbReference>
<reference evidence="3 4" key="2">
    <citation type="submission" date="2015-01" db="EMBL/GenBank/DDBJ databases">
        <title>Complete genome sequence of Pyrinomonas methylaliphatogenes type strain K22T.</title>
        <authorList>
            <person name="Lee K.C.Y."/>
            <person name="Power J.F."/>
            <person name="Dunfield P.F."/>
            <person name="Morgan X.C."/>
            <person name="Huttenhower C."/>
            <person name="Stott M.B."/>
        </authorList>
    </citation>
    <scope>NUCLEOTIDE SEQUENCE [LARGE SCALE GENOMIC DNA]</scope>
    <source>
        <strain evidence="3 4">K22</strain>
    </source>
</reference>
<evidence type="ECO:0000256" key="1">
    <source>
        <dbReference type="ARBA" id="ARBA00023125"/>
    </source>
</evidence>
<dbReference type="InterPro" id="IPR050807">
    <property type="entry name" value="TransReg_Diox_bact_type"/>
</dbReference>
<organism evidence="3 4">
    <name type="scientific">Pyrinomonas methylaliphatogenes</name>
    <dbReference type="NCBI Taxonomy" id="454194"/>
    <lineage>
        <taxon>Bacteria</taxon>
        <taxon>Pseudomonadati</taxon>
        <taxon>Acidobacteriota</taxon>
        <taxon>Blastocatellia</taxon>
        <taxon>Blastocatellales</taxon>
        <taxon>Pyrinomonadaceae</taxon>
        <taxon>Pyrinomonas</taxon>
    </lineage>
</organism>
<keyword evidence="4" id="KW-1185">Reference proteome</keyword>
<dbReference type="STRING" id="454194.PYK22_02684"/>
<evidence type="ECO:0000313" key="3">
    <source>
        <dbReference type="EMBL" id="CDM66651.1"/>
    </source>
</evidence>
<dbReference type="PANTHER" id="PTHR46797">
    <property type="entry name" value="HTH-TYPE TRANSCRIPTIONAL REGULATOR"/>
    <property type="match status" value="1"/>
</dbReference>
<dbReference type="OrthoDB" id="9814553at2"/>
<dbReference type="AlphaFoldDB" id="A0A0B6X004"/>
<dbReference type="CDD" id="cd00093">
    <property type="entry name" value="HTH_XRE"/>
    <property type="match status" value="1"/>
</dbReference>
<evidence type="ECO:0000313" key="4">
    <source>
        <dbReference type="Proteomes" id="UP000031518"/>
    </source>
</evidence>
<dbReference type="RefSeq" id="WP_157770882.1">
    <property type="nucleotide sequence ID" value="NZ_CBXV010000008.1"/>
</dbReference>
<proteinExistence type="predicted"/>
<dbReference type="Gene3D" id="1.10.260.40">
    <property type="entry name" value="lambda repressor-like DNA-binding domains"/>
    <property type="match status" value="1"/>
</dbReference>
<dbReference type="GO" id="GO:0005829">
    <property type="term" value="C:cytosol"/>
    <property type="evidence" value="ECO:0007669"/>
    <property type="project" value="TreeGrafter"/>
</dbReference>
<protein>
    <submittedName>
        <fullName evidence="3">Predicted transcription factor, MBF1 like protein</fullName>
    </submittedName>
</protein>
<reference evidence="3 4" key="1">
    <citation type="submission" date="2013-12" db="EMBL/GenBank/DDBJ databases">
        <authorList>
            <person name="Stott M."/>
        </authorList>
    </citation>
    <scope>NUCLEOTIDE SEQUENCE [LARGE SCALE GENOMIC DNA]</scope>
    <source>
        <strain evidence="3 4">K22</strain>
    </source>
</reference>
<dbReference type="Pfam" id="PF01381">
    <property type="entry name" value="HTH_3"/>
    <property type="match status" value="1"/>
</dbReference>
<name>A0A0B6X004_9BACT</name>
<gene>
    <name evidence="3" type="ORF">PYK22_02684</name>
</gene>
<dbReference type="SUPFAM" id="SSF47413">
    <property type="entry name" value="lambda repressor-like DNA-binding domains"/>
    <property type="match status" value="1"/>
</dbReference>
<evidence type="ECO:0000259" key="2">
    <source>
        <dbReference type="PROSITE" id="PS50943"/>
    </source>
</evidence>
<keyword evidence="1" id="KW-0238">DNA-binding</keyword>
<dbReference type="Proteomes" id="UP000031518">
    <property type="component" value="Unassembled WGS sequence"/>
</dbReference>
<dbReference type="GO" id="GO:0003677">
    <property type="term" value="F:DNA binding"/>
    <property type="evidence" value="ECO:0007669"/>
    <property type="project" value="UniProtKB-KW"/>
</dbReference>
<dbReference type="PROSITE" id="PS50943">
    <property type="entry name" value="HTH_CROC1"/>
    <property type="match status" value="1"/>
</dbReference>
<sequence length="141" mass="15646">MARSTSTKSLINTLELGRAIRRKREELGLSLRDVANETGVSASTLSRIENGTGKPDTESIARLSKWLNMPVERIILGEGAAPVVYFPQEATPDIVEAHLRADRNLTPETAQALAELFRVAYAQFSNQAARSNERPSRKRNR</sequence>